<proteinExistence type="predicted"/>
<evidence type="ECO:0000256" key="2">
    <source>
        <dbReference type="SAM" id="Phobius"/>
    </source>
</evidence>
<keyword evidence="2" id="KW-1133">Transmembrane helix</keyword>
<feature type="transmembrane region" description="Helical" evidence="2">
    <location>
        <begin position="31"/>
        <end position="53"/>
    </location>
</feature>
<gene>
    <name evidence="3" type="ORF">DVA86_30760</name>
</gene>
<dbReference type="PANTHER" id="PTHR42305:SF1">
    <property type="entry name" value="MEMBRANE PROTEIN RV1733C-RELATED"/>
    <property type="match status" value="1"/>
</dbReference>
<dbReference type="KEGG" id="sarm:DVA86_30760"/>
<evidence type="ECO:0000313" key="4">
    <source>
        <dbReference type="Proteomes" id="UP000254425"/>
    </source>
</evidence>
<evidence type="ECO:0000256" key="1">
    <source>
        <dbReference type="SAM" id="MobiDB-lite"/>
    </source>
</evidence>
<organism evidence="3 4">
    <name type="scientific">Streptomyces armeniacus</name>
    <dbReference type="NCBI Taxonomy" id="83291"/>
    <lineage>
        <taxon>Bacteria</taxon>
        <taxon>Bacillati</taxon>
        <taxon>Actinomycetota</taxon>
        <taxon>Actinomycetes</taxon>
        <taxon>Kitasatosporales</taxon>
        <taxon>Streptomycetaceae</taxon>
        <taxon>Streptomyces</taxon>
    </lineage>
</organism>
<feature type="region of interest" description="Disordered" evidence="1">
    <location>
        <begin position="107"/>
        <end position="128"/>
    </location>
</feature>
<dbReference type="RefSeq" id="WP_425471007.1">
    <property type="nucleotide sequence ID" value="NZ_CP031320.1"/>
</dbReference>
<keyword evidence="2" id="KW-0812">Transmembrane</keyword>
<protein>
    <submittedName>
        <fullName evidence="3">Uncharacterized protein</fullName>
    </submittedName>
</protein>
<keyword evidence="2" id="KW-0472">Membrane</keyword>
<dbReference type="InterPro" id="IPR039708">
    <property type="entry name" value="MT1774/Rv1733c-like"/>
</dbReference>
<dbReference type="EMBL" id="CP031320">
    <property type="protein sequence ID" value="AXK36314.1"/>
    <property type="molecule type" value="Genomic_DNA"/>
</dbReference>
<sequence>MQRAAKDPEPGGWRWRWRPSPLRRRSDVVEAWVLLTAALLMVAGGLITGLVMFRVSQDAAQDQRDSRHQVTAVLTEDARHHRSDTVYSAPNTEYDWARVRWEAPDGTEREGTARVSEDSRKGSTAQVWTDDDGRQVVEPPAGALAVLQSALWGLLSAGVFVSLVLLLTRAVRAVLDRQRAAQWERAWAEVEPRWRRKTP</sequence>
<dbReference type="PANTHER" id="PTHR42305">
    <property type="entry name" value="MEMBRANE PROTEIN RV1733C-RELATED"/>
    <property type="match status" value="1"/>
</dbReference>
<reference evidence="3 4" key="1">
    <citation type="submission" date="2018-07" db="EMBL/GenBank/DDBJ databases">
        <title>Draft genome of the type strain Streptomyces armeniacus ATCC 15676.</title>
        <authorList>
            <person name="Labana P."/>
            <person name="Gosse J.T."/>
            <person name="Boddy C.N."/>
        </authorList>
    </citation>
    <scope>NUCLEOTIDE SEQUENCE [LARGE SCALE GENOMIC DNA]</scope>
    <source>
        <strain evidence="3 4">ATCC 15676</strain>
    </source>
</reference>
<feature type="transmembrane region" description="Helical" evidence="2">
    <location>
        <begin position="150"/>
        <end position="171"/>
    </location>
</feature>
<dbReference type="Proteomes" id="UP000254425">
    <property type="component" value="Chromosome"/>
</dbReference>
<keyword evidence="4" id="KW-1185">Reference proteome</keyword>
<evidence type="ECO:0000313" key="3">
    <source>
        <dbReference type="EMBL" id="AXK36314.1"/>
    </source>
</evidence>
<name>A0A345XXE8_9ACTN</name>
<accession>A0A345XXE8</accession>
<feature type="compositionally biased region" description="Basic and acidic residues" evidence="1">
    <location>
        <begin position="107"/>
        <end position="121"/>
    </location>
</feature>
<dbReference type="AlphaFoldDB" id="A0A345XXE8"/>